<evidence type="ECO:0000313" key="3">
    <source>
        <dbReference type="Proteomes" id="UP001529491"/>
    </source>
</evidence>
<dbReference type="Proteomes" id="UP001529491">
    <property type="component" value="Chromosome"/>
</dbReference>
<dbReference type="RefSeq" id="WP_310470255.1">
    <property type="nucleotide sequence ID" value="NZ_CP136522.1"/>
</dbReference>
<accession>A0ABZ0K0A2</accession>
<dbReference type="Gene3D" id="3.40.630.30">
    <property type="match status" value="1"/>
</dbReference>
<dbReference type="SUPFAM" id="SSF55729">
    <property type="entry name" value="Acyl-CoA N-acyltransferases (Nat)"/>
    <property type="match status" value="1"/>
</dbReference>
<dbReference type="CDD" id="cd04301">
    <property type="entry name" value="NAT_SF"/>
    <property type="match status" value="1"/>
</dbReference>
<dbReference type="EMBL" id="CP136522">
    <property type="protein sequence ID" value="WOT05989.1"/>
    <property type="molecule type" value="Genomic_DNA"/>
</dbReference>
<sequence>MLTKQITHAVGPLWEQAMSLYCDVFPQWEREPIAAIEQAVNSGESRCILLCKDEQVLGMSLTEIYPTLSFAMLGYLFIAPDYQGQGLGKRLCHELFDFFGAHYSLKWLLVEAESGPEAFYQKLGFTKFNVEYLSPHYDDADSSPMALMYRSKPNQGKPSAIELSNIVEHIFTQSYYLPLDDPRHAQQRQRILAKDVL</sequence>
<dbReference type="Pfam" id="PF00583">
    <property type="entry name" value="Acetyltransf_1"/>
    <property type="match status" value="1"/>
</dbReference>
<dbReference type="InterPro" id="IPR000182">
    <property type="entry name" value="GNAT_dom"/>
</dbReference>
<feature type="domain" description="N-acetyltransferase" evidence="1">
    <location>
        <begin position="1"/>
        <end position="150"/>
    </location>
</feature>
<reference evidence="2 3" key="1">
    <citation type="submission" date="2023-10" db="EMBL/GenBank/DDBJ databases">
        <title>Complete genome sequence of Shewanella sp. DAU334.</title>
        <authorList>
            <person name="Lee Y.-S."/>
            <person name="Jeong H.-R."/>
            <person name="Hwang E.-J."/>
            <person name="Choi Y.-L."/>
            <person name="Kim G.-D."/>
        </authorList>
    </citation>
    <scope>NUCLEOTIDE SEQUENCE [LARGE SCALE GENOMIC DNA]</scope>
    <source>
        <strain evidence="2 3">DAU334</strain>
    </source>
</reference>
<protein>
    <submittedName>
        <fullName evidence="2">GNAT family N-acetyltransferase</fullName>
    </submittedName>
</protein>
<dbReference type="PROSITE" id="PS51186">
    <property type="entry name" value="GNAT"/>
    <property type="match status" value="1"/>
</dbReference>
<evidence type="ECO:0000313" key="2">
    <source>
        <dbReference type="EMBL" id="WOT05989.1"/>
    </source>
</evidence>
<name>A0ABZ0K0A2_9GAMM</name>
<gene>
    <name evidence="2" type="ORF">RGE70_04025</name>
</gene>
<organism evidence="2 3">
    <name type="scientific">Shewanella youngdeokensis</name>
    <dbReference type="NCBI Taxonomy" id="2999068"/>
    <lineage>
        <taxon>Bacteria</taxon>
        <taxon>Pseudomonadati</taxon>
        <taxon>Pseudomonadota</taxon>
        <taxon>Gammaproteobacteria</taxon>
        <taxon>Alteromonadales</taxon>
        <taxon>Shewanellaceae</taxon>
        <taxon>Shewanella</taxon>
    </lineage>
</organism>
<dbReference type="InterPro" id="IPR016181">
    <property type="entry name" value="Acyl_CoA_acyltransferase"/>
</dbReference>
<proteinExistence type="predicted"/>
<evidence type="ECO:0000259" key="1">
    <source>
        <dbReference type="PROSITE" id="PS51186"/>
    </source>
</evidence>
<keyword evidence="3" id="KW-1185">Reference proteome</keyword>